<proteinExistence type="predicted"/>
<reference evidence="4" key="1">
    <citation type="submission" date="2017-10" db="EMBL/GenBank/DDBJ databases">
        <title>Rapid genome shrinkage in a self-fertile nematode reveals novel sperm competition proteins.</title>
        <authorList>
            <person name="Yin D."/>
            <person name="Schwarz E.M."/>
            <person name="Thomas C.G."/>
            <person name="Felde R.L."/>
            <person name="Korf I.F."/>
            <person name="Cutter A.D."/>
            <person name="Schartner C.M."/>
            <person name="Ralston E.J."/>
            <person name="Meyer B.J."/>
            <person name="Haag E.S."/>
        </authorList>
    </citation>
    <scope>NUCLEOTIDE SEQUENCE [LARGE SCALE GENOMIC DNA]</scope>
    <source>
        <strain evidence="4">JU1422</strain>
    </source>
</reference>
<protein>
    <recommendedName>
        <fullName evidence="5">G-protein coupled receptors family 1 profile domain-containing protein</fullName>
    </recommendedName>
</protein>
<dbReference type="Gene3D" id="1.20.1070.10">
    <property type="entry name" value="Rhodopsin 7-helix transmembrane proteins"/>
    <property type="match status" value="1"/>
</dbReference>
<feature type="transmembrane region" description="Helical" evidence="2">
    <location>
        <begin position="254"/>
        <end position="276"/>
    </location>
</feature>
<evidence type="ECO:0000313" key="3">
    <source>
        <dbReference type="EMBL" id="PIC52401.1"/>
    </source>
</evidence>
<dbReference type="AlphaFoldDB" id="A0A2G5VL54"/>
<gene>
    <name evidence="3" type="primary">Cni-T23B3.6</name>
    <name evidence="3" type="synonym">Cnig_chr_I.g2523</name>
    <name evidence="3" type="ORF">B9Z55_002523</name>
</gene>
<feature type="transmembrane region" description="Helical" evidence="2">
    <location>
        <begin position="158"/>
        <end position="178"/>
    </location>
</feature>
<dbReference type="SUPFAM" id="SSF81321">
    <property type="entry name" value="Family A G protein-coupled receptor-like"/>
    <property type="match status" value="1"/>
</dbReference>
<feature type="compositionally biased region" description="Low complexity" evidence="1">
    <location>
        <begin position="346"/>
        <end position="355"/>
    </location>
</feature>
<keyword evidence="2" id="KW-1133">Transmembrane helix</keyword>
<dbReference type="EMBL" id="PDUG01000001">
    <property type="protein sequence ID" value="PIC52401.1"/>
    <property type="molecule type" value="Genomic_DNA"/>
</dbReference>
<organism evidence="3 4">
    <name type="scientific">Caenorhabditis nigoni</name>
    <dbReference type="NCBI Taxonomy" id="1611254"/>
    <lineage>
        <taxon>Eukaryota</taxon>
        <taxon>Metazoa</taxon>
        <taxon>Ecdysozoa</taxon>
        <taxon>Nematoda</taxon>
        <taxon>Chromadorea</taxon>
        <taxon>Rhabditida</taxon>
        <taxon>Rhabditina</taxon>
        <taxon>Rhabditomorpha</taxon>
        <taxon>Rhabditoidea</taxon>
        <taxon>Rhabditidae</taxon>
        <taxon>Peloderinae</taxon>
        <taxon>Caenorhabditis</taxon>
    </lineage>
</organism>
<feature type="transmembrane region" description="Helical" evidence="2">
    <location>
        <begin position="114"/>
        <end position="137"/>
    </location>
</feature>
<dbReference type="OrthoDB" id="5801087at2759"/>
<evidence type="ECO:0000256" key="1">
    <source>
        <dbReference type="SAM" id="MobiDB-lite"/>
    </source>
</evidence>
<name>A0A2G5VL54_9PELO</name>
<sequence>MFMKFTETGSTVSTTVAPGWPMIPSGSYGETSPPAPKWLSSVEYGMFIFEIILNVFIVFLNVSVFLVLWRATRPEYKACFYIIMRTFTCFVAVNALGTLATMMDRTADDFEECWYIQLILIVNMFTCIASSIWLFYAGLNRMMVLVWPDKIIDAWGCWIVRGTLTVGALLALALSVVYQRMCGVYTRYDAATNTIQMMASDMAEPLTIAVYVFPLSSIVFYVVAYNNLRKKRLLVISDKTKEIIDKAERRTLKIGMLILVTYTLSLLVHVCMLFAMDNQTFSGLFNRIDEIVSCAPQIALPMALLSCNRRLILGAKSSSSVSHSGTVQDLYTKETTTNNEKKSSMKSKTSTASNF</sequence>
<evidence type="ECO:0008006" key="5">
    <source>
        <dbReference type="Google" id="ProtNLM"/>
    </source>
</evidence>
<feature type="transmembrane region" description="Helical" evidence="2">
    <location>
        <begin position="206"/>
        <end position="224"/>
    </location>
</feature>
<feature type="region of interest" description="Disordered" evidence="1">
    <location>
        <begin position="332"/>
        <end position="355"/>
    </location>
</feature>
<keyword evidence="2" id="KW-0812">Transmembrane</keyword>
<feature type="transmembrane region" description="Helical" evidence="2">
    <location>
        <begin position="80"/>
        <end position="102"/>
    </location>
</feature>
<accession>A0A2G5VL54</accession>
<dbReference type="Proteomes" id="UP000230233">
    <property type="component" value="Chromosome I"/>
</dbReference>
<feature type="transmembrane region" description="Helical" evidence="2">
    <location>
        <begin position="44"/>
        <end position="68"/>
    </location>
</feature>
<evidence type="ECO:0000256" key="2">
    <source>
        <dbReference type="SAM" id="Phobius"/>
    </source>
</evidence>
<keyword evidence="4" id="KW-1185">Reference proteome</keyword>
<comment type="caution">
    <text evidence="3">The sequence shown here is derived from an EMBL/GenBank/DDBJ whole genome shotgun (WGS) entry which is preliminary data.</text>
</comment>
<evidence type="ECO:0000313" key="4">
    <source>
        <dbReference type="Proteomes" id="UP000230233"/>
    </source>
</evidence>
<keyword evidence="2" id="KW-0472">Membrane</keyword>